<evidence type="ECO:0000256" key="4">
    <source>
        <dbReference type="ARBA" id="ARBA00022825"/>
    </source>
</evidence>
<evidence type="ECO:0000256" key="2">
    <source>
        <dbReference type="ARBA" id="ARBA00022670"/>
    </source>
</evidence>
<dbReference type="PANTHER" id="PTHR43399:SF4">
    <property type="entry name" value="CELL WALL-ASSOCIATED PROTEASE"/>
    <property type="match status" value="1"/>
</dbReference>
<dbReference type="InterPro" id="IPR036852">
    <property type="entry name" value="Peptidase_S8/S53_dom_sf"/>
</dbReference>
<sequence length="545" mass="60288">MKHFTSILLICSLVCLQSTAYSQDYFAIHFKYKPQGNYRLDQPSKFLTHESLARKVRFNVKLDSLDLPVSERYLSALQPLIKRNIYNSNWLNAAIVIADPEEIALIRTFPYVEKVVFIKPGSQSRERLVRKSDKLSNINYLPIPTDRIISNEVQNAMLGIDKMIEAGYRGKEITIAVFDAGFIGADTIKAFYRAFDLNKVVGRNMVELDSKNVYTGHHHGTNVLSLMAAYNLPQIISGAVEAKYILCITEDINSEYKIEEYNWVKAAEYADSLGVDIINSSLGYMDFDDPRMDYTAGDLDGKTAIITQGAGIAADKGILVVNSAGNYGRRGSSSITAPADAKGILSVGAVNVEIEMSIFSSQGPTADARIKPDLAALGESVFLLGPDGKGYFSQGTSFAAPQIAALAAGLWQAKPDWSKDKLIDNLLRSSSQAEAPDNLIGHGVPNFVMAYDEPSLEIPDTENFYQVKAYPNPMMGDVLNIHFGTEKELQVFFFDISGRLISSKMLMRTTEGEPFLMHIPALLAGVYVLEVRTAKEVKRVRVIKK</sequence>
<dbReference type="PANTHER" id="PTHR43399">
    <property type="entry name" value="SUBTILISIN-RELATED"/>
    <property type="match status" value="1"/>
</dbReference>
<evidence type="ECO:0000256" key="3">
    <source>
        <dbReference type="ARBA" id="ARBA00022801"/>
    </source>
</evidence>
<dbReference type="PROSITE" id="PS51892">
    <property type="entry name" value="SUBTILASE"/>
    <property type="match status" value="1"/>
</dbReference>
<organism evidence="8 9">
    <name type="scientific">Anditalea andensis</name>
    <dbReference type="NCBI Taxonomy" id="1048983"/>
    <lineage>
        <taxon>Bacteria</taxon>
        <taxon>Pseudomonadati</taxon>
        <taxon>Bacteroidota</taxon>
        <taxon>Cytophagia</taxon>
        <taxon>Cytophagales</taxon>
        <taxon>Cytophagaceae</taxon>
        <taxon>Anditalea</taxon>
    </lineage>
</organism>
<dbReference type="InterPro" id="IPR017317">
    <property type="entry name" value="Pept_S8_subtilisin_bacteroid-2"/>
</dbReference>
<dbReference type="SUPFAM" id="SSF52743">
    <property type="entry name" value="Subtilisin-like"/>
    <property type="match status" value="1"/>
</dbReference>
<dbReference type="OrthoDB" id="9792152at2"/>
<keyword evidence="9" id="KW-1185">Reference proteome</keyword>
<feature type="active site" description="Charge relay system" evidence="5">
    <location>
        <position position="219"/>
    </location>
</feature>
<name>A0A074KTV8_9BACT</name>
<keyword evidence="6" id="KW-0732">Signal</keyword>
<dbReference type="EMBL" id="JMIH01000024">
    <property type="protein sequence ID" value="KEO72349.1"/>
    <property type="molecule type" value="Genomic_DNA"/>
</dbReference>
<evidence type="ECO:0000313" key="8">
    <source>
        <dbReference type="EMBL" id="KEO72349.1"/>
    </source>
</evidence>
<keyword evidence="4 5" id="KW-0720">Serine protease</keyword>
<protein>
    <recommendedName>
        <fullName evidence="7">Peptidase S8/S53 domain-containing protein</fullName>
    </recommendedName>
</protein>
<dbReference type="InterPro" id="IPR000209">
    <property type="entry name" value="Peptidase_S8/S53_dom"/>
</dbReference>
<reference evidence="8 9" key="1">
    <citation type="submission" date="2014-04" db="EMBL/GenBank/DDBJ databases">
        <title>Characterization and application of a salt tolerant electro-active bacterium.</title>
        <authorList>
            <person name="Yang L."/>
            <person name="Wei S."/>
            <person name="Tay Q.X.M."/>
        </authorList>
    </citation>
    <scope>NUCLEOTIDE SEQUENCE [LARGE SCALE GENOMIC DNA]</scope>
    <source>
        <strain evidence="8 9">LY1</strain>
    </source>
</reference>
<dbReference type="STRING" id="1048983.EL17_16515"/>
<dbReference type="GO" id="GO:0004252">
    <property type="term" value="F:serine-type endopeptidase activity"/>
    <property type="evidence" value="ECO:0007669"/>
    <property type="project" value="UniProtKB-UniRule"/>
</dbReference>
<evidence type="ECO:0000256" key="6">
    <source>
        <dbReference type="SAM" id="SignalP"/>
    </source>
</evidence>
<proteinExistence type="inferred from homology"/>
<evidence type="ECO:0000256" key="5">
    <source>
        <dbReference type="PROSITE-ProRule" id="PRU01240"/>
    </source>
</evidence>
<dbReference type="NCBIfam" id="TIGR04183">
    <property type="entry name" value="Por_Secre_tail"/>
    <property type="match status" value="1"/>
</dbReference>
<comment type="caution">
    <text evidence="8">The sequence shown here is derived from an EMBL/GenBank/DDBJ whole genome shotgun (WGS) entry which is preliminary data.</text>
</comment>
<dbReference type="InterPro" id="IPR026444">
    <property type="entry name" value="Secre_tail"/>
</dbReference>
<comment type="similarity">
    <text evidence="1 5">Belongs to the peptidase S8 family.</text>
</comment>
<dbReference type="Pfam" id="PF00082">
    <property type="entry name" value="Peptidase_S8"/>
    <property type="match status" value="1"/>
</dbReference>
<accession>A0A074KTV8</accession>
<dbReference type="InterPro" id="IPR015500">
    <property type="entry name" value="Peptidase_S8_subtilisin-rel"/>
</dbReference>
<dbReference type="Gene3D" id="3.40.50.200">
    <property type="entry name" value="Peptidase S8/S53 domain"/>
    <property type="match status" value="1"/>
</dbReference>
<keyword evidence="3 5" id="KW-0378">Hydrolase</keyword>
<dbReference type="GO" id="GO:0006508">
    <property type="term" value="P:proteolysis"/>
    <property type="evidence" value="ECO:0007669"/>
    <property type="project" value="UniProtKB-KW"/>
</dbReference>
<keyword evidence="2 5" id="KW-0645">Protease</keyword>
<dbReference type="Proteomes" id="UP000027821">
    <property type="component" value="Unassembled WGS sequence"/>
</dbReference>
<feature type="active site" description="Charge relay system" evidence="5">
    <location>
        <position position="397"/>
    </location>
</feature>
<feature type="active site" description="Charge relay system" evidence="5">
    <location>
        <position position="179"/>
    </location>
</feature>
<dbReference type="InterPro" id="IPR051048">
    <property type="entry name" value="Peptidase_S8/S53_subtilisin"/>
</dbReference>
<dbReference type="PRINTS" id="PR00723">
    <property type="entry name" value="SUBTILISIN"/>
</dbReference>
<gene>
    <name evidence="8" type="ORF">EL17_16515</name>
</gene>
<dbReference type="AlphaFoldDB" id="A0A074KTV8"/>
<dbReference type="PROSITE" id="PS00138">
    <property type="entry name" value="SUBTILASE_SER"/>
    <property type="match status" value="1"/>
</dbReference>
<evidence type="ECO:0000256" key="1">
    <source>
        <dbReference type="ARBA" id="ARBA00011073"/>
    </source>
</evidence>
<evidence type="ECO:0000313" key="9">
    <source>
        <dbReference type="Proteomes" id="UP000027821"/>
    </source>
</evidence>
<dbReference type="eggNOG" id="COG1404">
    <property type="taxonomic scope" value="Bacteria"/>
</dbReference>
<feature type="chain" id="PRO_5001695426" description="Peptidase S8/S53 domain-containing protein" evidence="6">
    <location>
        <begin position="21"/>
        <end position="545"/>
    </location>
</feature>
<dbReference type="PIRSF" id="PIRSF037903">
    <property type="entry name" value="Subtilisin_rel_GFO_2223"/>
    <property type="match status" value="1"/>
</dbReference>
<dbReference type="InterPro" id="IPR023828">
    <property type="entry name" value="Peptidase_S8_Ser-AS"/>
</dbReference>
<feature type="signal peptide" evidence="6">
    <location>
        <begin position="1"/>
        <end position="20"/>
    </location>
</feature>
<feature type="domain" description="Peptidase S8/S53" evidence="7">
    <location>
        <begin position="170"/>
        <end position="443"/>
    </location>
</feature>
<evidence type="ECO:0000259" key="7">
    <source>
        <dbReference type="Pfam" id="PF00082"/>
    </source>
</evidence>
<dbReference type="RefSeq" id="WP_035076788.1">
    <property type="nucleotide sequence ID" value="NZ_JMIH01000024.1"/>
</dbReference>